<sequence length="793" mass="89170">MDQTTSARASSRAHKRKSNGEEEEEVGGFRKQIRKCERAGCPSKAPICFAGASEKCAGNGYTSRWYHVSAGEHFCNECFEHYYRSHKSGYETYATWKRVWCTYGRGDSNIHIFMCDQILPYWVQCSLCAKWRQLSRDATLLPDFLRNFVCGMTVSGVKKMNQEDACSYPEDQRVDLTRDSPWVSLLRCLSYMKSSPAWPFLTSYIPNGVGMSPLDTEVFQETKPPVMLPYLNPFTDADSTTEMACRVPADTLEEAELDEFVDFSQTPTIFLAIRNICVTLWNLNIKEWLTKEKAAPYVICRGVNRIYCVENLDKILWYLTRKGLINFGLVSVPKGLQLPSIQKLPKNSSVIIIGAGAAGLSAARQLRNYGVQVTVLEARDRLGGRVCDDHTLGSCVGRGAQVVAGCVCNPITVMCHQAGLGMKEIGEGCDIISETGQTIPNEIDRRMDFHFNALLDIIAEWRRNKEADQDVNLLDKVKEMHQQFKEESQLTFTEEEENLLNFHIGNLEYACGSSLQHVSALSWDQNEEYPQFSGPNLLLTQGYSALLHKLADGTEIVYDTVVSEVEYSGKKVSVRSKAGKIWEADKVLVTLPLALLKDETVTFTPKLSDKKRQAMKSLGVGHVEKVILQFNRKFWKDHGSDVFGHVKLGSSSCRMLNVFYDISPSDEKCGRFILKTHISGDSVCHLRDKSDKDVVAMCMSTLRTMFPKQVVPDPSKFIVTHWHADPFSKMAYSFIPRGSCGDDYDLLAQEVMDKVFFAGEATNRKYPQSVTGAFLSGIREAEKIYNSLGTVTQ</sequence>
<dbReference type="Pfam" id="PF07496">
    <property type="entry name" value="zf-CW"/>
    <property type="match status" value="1"/>
</dbReference>
<keyword evidence="8" id="KW-0560">Oxidoreductase</keyword>
<gene>
    <name evidence="12" type="ORF">KP79_PYT23328</name>
</gene>
<keyword evidence="6" id="KW-0274">FAD</keyword>
<dbReference type="PANTHER" id="PTHR10742">
    <property type="entry name" value="FLAVIN MONOAMINE OXIDASE"/>
    <property type="match status" value="1"/>
</dbReference>
<organism evidence="12 13">
    <name type="scientific">Mizuhopecten yessoensis</name>
    <name type="common">Japanese scallop</name>
    <name type="synonym">Patinopecten yessoensis</name>
    <dbReference type="NCBI Taxonomy" id="6573"/>
    <lineage>
        <taxon>Eukaryota</taxon>
        <taxon>Metazoa</taxon>
        <taxon>Spiralia</taxon>
        <taxon>Lophotrochozoa</taxon>
        <taxon>Mollusca</taxon>
        <taxon>Bivalvia</taxon>
        <taxon>Autobranchia</taxon>
        <taxon>Pteriomorphia</taxon>
        <taxon>Pectinida</taxon>
        <taxon>Pectinoidea</taxon>
        <taxon>Pectinidae</taxon>
        <taxon>Mizuhopecten</taxon>
    </lineage>
</organism>
<keyword evidence="4" id="KW-0479">Metal-binding</keyword>
<name>A0A210PPW0_MIZYE</name>
<dbReference type="GO" id="GO:0008168">
    <property type="term" value="F:methyltransferase activity"/>
    <property type="evidence" value="ECO:0007669"/>
    <property type="project" value="UniProtKB-KW"/>
</dbReference>
<accession>A0A210PPW0</accession>
<feature type="domain" description="CW-type" evidence="11">
    <location>
        <begin position="116"/>
        <end position="174"/>
    </location>
</feature>
<feature type="region of interest" description="Disordered" evidence="9">
    <location>
        <begin position="1"/>
        <end position="26"/>
    </location>
</feature>
<dbReference type="EMBL" id="NEDP02005563">
    <property type="protein sequence ID" value="OWF38535.1"/>
    <property type="molecule type" value="Genomic_DNA"/>
</dbReference>
<dbReference type="SUPFAM" id="SSF54373">
    <property type="entry name" value="FAD-linked reductases, C-terminal domain"/>
    <property type="match status" value="1"/>
</dbReference>
<keyword evidence="3" id="KW-0285">Flavoprotein</keyword>
<evidence type="ECO:0000313" key="12">
    <source>
        <dbReference type="EMBL" id="OWF38535.1"/>
    </source>
</evidence>
<dbReference type="STRING" id="6573.A0A210PPW0"/>
<dbReference type="Proteomes" id="UP000242188">
    <property type="component" value="Unassembled WGS sequence"/>
</dbReference>
<evidence type="ECO:0000259" key="11">
    <source>
        <dbReference type="PROSITE" id="PS51050"/>
    </source>
</evidence>
<evidence type="ECO:0000256" key="4">
    <source>
        <dbReference type="ARBA" id="ARBA00022723"/>
    </source>
</evidence>
<keyword evidence="7" id="KW-0862">Zinc</keyword>
<evidence type="ECO:0000256" key="2">
    <source>
        <dbReference type="ARBA" id="ARBA00005995"/>
    </source>
</evidence>
<evidence type="ECO:0000256" key="6">
    <source>
        <dbReference type="ARBA" id="ARBA00022827"/>
    </source>
</evidence>
<dbReference type="GO" id="GO:0140682">
    <property type="term" value="F:FAD-dependent H3K4me/H3K4me3 demethylase activity"/>
    <property type="evidence" value="ECO:0007669"/>
    <property type="project" value="UniProtKB-ARBA"/>
</dbReference>
<comment type="cofactor">
    <cofactor evidence="1">
        <name>FAD</name>
        <dbReference type="ChEBI" id="CHEBI:57692"/>
    </cofactor>
</comment>
<proteinExistence type="inferred from homology"/>
<dbReference type="InterPro" id="IPR036188">
    <property type="entry name" value="FAD/NAD-bd_sf"/>
</dbReference>
<evidence type="ECO:0000256" key="9">
    <source>
        <dbReference type="SAM" id="MobiDB-lite"/>
    </source>
</evidence>
<dbReference type="Pfam" id="PF01593">
    <property type="entry name" value="Amino_oxidase"/>
    <property type="match status" value="1"/>
</dbReference>
<dbReference type="PANTHER" id="PTHR10742:SF410">
    <property type="entry name" value="LYSINE-SPECIFIC HISTONE DEMETHYLASE 2"/>
    <property type="match status" value="1"/>
</dbReference>
<dbReference type="Pfam" id="PF04433">
    <property type="entry name" value="SWIRM"/>
    <property type="match status" value="1"/>
</dbReference>
<reference evidence="12 13" key="1">
    <citation type="journal article" date="2017" name="Nat. Ecol. Evol.">
        <title>Scallop genome provides insights into evolution of bilaterian karyotype and development.</title>
        <authorList>
            <person name="Wang S."/>
            <person name="Zhang J."/>
            <person name="Jiao W."/>
            <person name="Li J."/>
            <person name="Xun X."/>
            <person name="Sun Y."/>
            <person name="Guo X."/>
            <person name="Huan P."/>
            <person name="Dong B."/>
            <person name="Zhang L."/>
            <person name="Hu X."/>
            <person name="Sun X."/>
            <person name="Wang J."/>
            <person name="Zhao C."/>
            <person name="Wang Y."/>
            <person name="Wang D."/>
            <person name="Huang X."/>
            <person name="Wang R."/>
            <person name="Lv J."/>
            <person name="Li Y."/>
            <person name="Zhang Z."/>
            <person name="Liu B."/>
            <person name="Lu W."/>
            <person name="Hui Y."/>
            <person name="Liang J."/>
            <person name="Zhou Z."/>
            <person name="Hou R."/>
            <person name="Li X."/>
            <person name="Liu Y."/>
            <person name="Li H."/>
            <person name="Ning X."/>
            <person name="Lin Y."/>
            <person name="Zhao L."/>
            <person name="Xing Q."/>
            <person name="Dou J."/>
            <person name="Li Y."/>
            <person name="Mao J."/>
            <person name="Guo H."/>
            <person name="Dou H."/>
            <person name="Li T."/>
            <person name="Mu C."/>
            <person name="Jiang W."/>
            <person name="Fu Q."/>
            <person name="Fu X."/>
            <person name="Miao Y."/>
            <person name="Liu J."/>
            <person name="Yu Q."/>
            <person name="Li R."/>
            <person name="Liao H."/>
            <person name="Li X."/>
            <person name="Kong Y."/>
            <person name="Jiang Z."/>
            <person name="Chourrout D."/>
            <person name="Li R."/>
            <person name="Bao Z."/>
        </authorList>
    </citation>
    <scope>NUCLEOTIDE SEQUENCE [LARGE SCALE GENOMIC DNA]</scope>
    <source>
        <strain evidence="12 13">PY_sf001</strain>
    </source>
</reference>
<evidence type="ECO:0000313" key="13">
    <source>
        <dbReference type="Proteomes" id="UP000242188"/>
    </source>
</evidence>
<dbReference type="InterPro" id="IPR002937">
    <property type="entry name" value="Amino_oxidase"/>
</dbReference>
<evidence type="ECO:0000259" key="10">
    <source>
        <dbReference type="PROSITE" id="PS50934"/>
    </source>
</evidence>
<dbReference type="InterPro" id="IPR009057">
    <property type="entry name" value="Homeodomain-like_sf"/>
</dbReference>
<comment type="similarity">
    <text evidence="2">Belongs to the flavin monoamine oxidase family.</text>
</comment>
<dbReference type="InterPro" id="IPR011124">
    <property type="entry name" value="Znf_CW"/>
</dbReference>
<keyword evidence="12" id="KW-0808">Transferase</keyword>
<protein>
    <submittedName>
        <fullName evidence="12">Lysine-specific histone demethylase 1B</fullName>
    </submittedName>
</protein>
<comment type="caution">
    <text evidence="12">The sequence shown here is derived from an EMBL/GenBank/DDBJ whole genome shotgun (WGS) entry which is preliminary data.</text>
</comment>
<dbReference type="InterPro" id="IPR050281">
    <property type="entry name" value="Flavin_monoamine_oxidase"/>
</dbReference>
<dbReference type="OrthoDB" id="2219495at2759"/>
<evidence type="ECO:0000256" key="8">
    <source>
        <dbReference type="ARBA" id="ARBA00023002"/>
    </source>
</evidence>
<dbReference type="Gene3D" id="3.50.50.60">
    <property type="entry name" value="FAD/NAD(P)-binding domain"/>
    <property type="match status" value="1"/>
</dbReference>
<evidence type="ECO:0000256" key="1">
    <source>
        <dbReference type="ARBA" id="ARBA00001974"/>
    </source>
</evidence>
<keyword evidence="5" id="KW-0863">Zinc-finger</keyword>
<evidence type="ECO:0000256" key="5">
    <source>
        <dbReference type="ARBA" id="ARBA00022771"/>
    </source>
</evidence>
<dbReference type="InterPro" id="IPR036388">
    <property type="entry name" value="WH-like_DNA-bd_sf"/>
</dbReference>
<dbReference type="AlphaFoldDB" id="A0A210PPW0"/>
<dbReference type="SUPFAM" id="SSF51905">
    <property type="entry name" value="FAD/NAD(P)-binding domain"/>
    <property type="match status" value="1"/>
</dbReference>
<dbReference type="GO" id="GO:0008270">
    <property type="term" value="F:zinc ion binding"/>
    <property type="evidence" value="ECO:0007669"/>
    <property type="project" value="UniProtKB-KW"/>
</dbReference>
<dbReference type="Gene3D" id="3.30.40.100">
    <property type="match status" value="1"/>
</dbReference>
<keyword evidence="12" id="KW-0489">Methyltransferase</keyword>
<dbReference type="GO" id="GO:0032259">
    <property type="term" value="P:methylation"/>
    <property type="evidence" value="ECO:0007669"/>
    <property type="project" value="UniProtKB-KW"/>
</dbReference>
<dbReference type="Gene3D" id="1.10.10.10">
    <property type="entry name" value="Winged helix-like DNA-binding domain superfamily/Winged helix DNA-binding domain"/>
    <property type="match status" value="1"/>
</dbReference>
<evidence type="ECO:0000256" key="3">
    <source>
        <dbReference type="ARBA" id="ARBA00022630"/>
    </source>
</evidence>
<dbReference type="InterPro" id="IPR007526">
    <property type="entry name" value="SWIRM"/>
</dbReference>
<dbReference type="PROSITE" id="PS51050">
    <property type="entry name" value="ZF_CW"/>
    <property type="match status" value="1"/>
</dbReference>
<keyword evidence="13" id="KW-1185">Reference proteome</keyword>
<dbReference type="PROSITE" id="PS50934">
    <property type="entry name" value="SWIRM"/>
    <property type="match status" value="1"/>
</dbReference>
<dbReference type="Gene3D" id="3.90.660.10">
    <property type="match status" value="1"/>
</dbReference>
<dbReference type="SUPFAM" id="SSF46689">
    <property type="entry name" value="Homeodomain-like"/>
    <property type="match status" value="1"/>
</dbReference>
<feature type="domain" description="SWIRM" evidence="10">
    <location>
        <begin position="238"/>
        <end position="336"/>
    </location>
</feature>
<evidence type="ECO:0000256" key="7">
    <source>
        <dbReference type="ARBA" id="ARBA00022833"/>
    </source>
</evidence>